<evidence type="ECO:0000259" key="2">
    <source>
        <dbReference type="Pfam" id="PF20501"/>
    </source>
</evidence>
<sequence>MRKKVGAVILILFFSFMLFGASEARDFGEPEYLDLDEHLIENAQEDTGANNVVTAVLYDYRSFDTLGEATVLFAAIASVMVVLRRMA</sequence>
<evidence type="ECO:0000313" key="4">
    <source>
        <dbReference type="Proteomes" id="UP000195137"/>
    </source>
</evidence>
<accession>A0A1Y3GGK6</accession>
<keyword evidence="1" id="KW-0472">Membrane</keyword>
<dbReference type="AlphaFoldDB" id="A0A1Y3GGK6"/>
<keyword evidence="1" id="KW-1133">Transmembrane helix</keyword>
<dbReference type="OrthoDB" id="371891at2157"/>
<dbReference type="Proteomes" id="UP000195137">
    <property type="component" value="Unassembled WGS sequence"/>
</dbReference>
<dbReference type="RefSeq" id="WP_086637828.1">
    <property type="nucleotide sequence ID" value="NZ_MRZU01000004.1"/>
</dbReference>
<reference evidence="3 4" key="1">
    <citation type="submission" date="2016-12" db="EMBL/GenBank/DDBJ databases">
        <title>Discovery of methanogenic haloarchaea.</title>
        <authorList>
            <person name="Sorokin D.Y."/>
            <person name="Makarova K.S."/>
            <person name="Abbas B."/>
            <person name="Ferrer M."/>
            <person name="Golyshin P.N."/>
        </authorList>
    </citation>
    <scope>NUCLEOTIDE SEQUENCE [LARGE SCALE GENOMIC DNA]</scope>
    <source>
        <strain evidence="3">AMET1</strain>
    </source>
</reference>
<dbReference type="EMBL" id="MRZU01000004">
    <property type="protein sequence ID" value="OUJ18565.1"/>
    <property type="molecule type" value="Genomic_DNA"/>
</dbReference>
<proteinExistence type="predicted"/>
<feature type="domain" description="MrpA C-terminal/MbhE" evidence="2">
    <location>
        <begin position="34"/>
        <end position="86"/>
    </location>
</feature>
<evidence type="ECO:0000256" key="1">
    <source>
        <dbReference type="SAM" id="Phobius"/>
    </source>
</evidence>
<organism evidence="3 4">
    <name type="scientific">Methanonatronarchaeum thermophilum</name>
    <dbReference type="NCBI Taxonomy" id="1927129"/>
    <lineage>
        <taxon>Archaea</taxon>
        <taxon>Methanobacteriati</taxon>
        <taxon>Methanobacteriota</taxon>
        <taxon>Methanonatronarchaeia</taxon>
        <taxon>Methanonatronarchaeales</taxon>
        <taxon>Methanonatronarchaeaceae</taxon>
        <taxon>Methanonatronarchaeum</taxon>
    </lineage>
</organism>
<gene>
    <name evidence="3" type="ORF">AMET1_1484</name>
</gene>
<protein>
    <submittedName>
        <fullName evidence="3">Multisubunit Na+/H+ antiporter MnhB subunit</fullName>
    </submittedName>
</protein>
<keyword evidence="1" id="KW-0812">Transmembrane</keyword>
<feature type="transmembrane region" description="Helical" evidence="1">
    <location>
        <begin position="66"/>
        <end position="83"/>
    </location>
</feature>
<comment type="caution">
    <text evidence="3">The sequence shown here is derived from an EMBL/GenBank/DDBJ whole genome shotgun (WGS) entry which is preliminary data.</text>
</comment>
<name>A0A1Y3GGK6_9EURY</name>
<keyword evidence="4" id="KW-1185">Reference proteome</keyword>
<dbReference type="Pfam" id="PF20501">
    <property type="entry name" value="MbhE"/>
    <property type="match status" value="1"/>
</dbReference>
<evidence type="ECO:0000313" key="3">
    <source>
        <dbReference type="EMBL" id="OUJ18565.1"/>
    </source>
</evidence>
<dbReference type="InterPro" id="IPR046806">
    <property type="entry name" value="MrpA_C/MbhE"/>
</dbReference>